<comment type="caution">
    <text evidence="1">The sequence shown here is derived from an EMBL/GenBank/DDBJ whole genome shotgun (WGS) entry which is preliminary data.</text>
</comment>
<dbReference type="RefSeq" id="WP_406768968.1">
    <property type="nucleotide sequence ID" value="NZ_JBJHZZ010000002.1"/>
</dbReference>
<protein>
    <recommendedName>
        <fullName evidence="3">Twitching motility protein PilT</fullName>
    </recommendedName>
</protein>
<reference evidence="1 2" key="1">
    <citation type="submission" date="2024-11" db="EMBL/GenBank/DDBJ databases">
        <authorList>
            <person name="Heng Y.C."/>
            <person name="Lim A.C.H."/>
            <person name="Lee J.K.Y."/>
            <person name="Kittelmann S."/>
        </authorList>
    </citation>
    <scope>NUCLEOTIDE SEQUENCE [LARGE SCALE GENOMIC DNA]</scope>
    <source>
        <strain evidence="1 2">WILCCON 0185</strain>
    </source>
</reference>
<evidence type="ECO:0000313" key="1">
    <source>
        <dbReference type="EMBL" id="MFL0246502.1"/>
    </source>
</evidence>
<name>A0ABW8T475_9CLOT</name>
<dbReference type="EMBL" id="JBJHZZ010000002">
    <property type="protein sequence ID" value="MFL0246502.1"/>
    <property type="molecule type" value="Genomic_DNA"/>
</dbReference>
<organism evidence="1 2">
    <name type="scientific">Candidatus Clostridium stratigraminis</name>
    <dbReference type="NCBI Taxonomy" id="3381661"/>
    <lineage>
        <taxon>Bacteria</taxon>
        <taxon>Bacillati</taxon>
        <taxon>Bacillota</taxon>
        <taxon>Clostridia</taxon>
        <taxon>Eubacteriales</taxon>
        <taxon>Clostridiaceae</taxon>
        <taxon>Clostridium</taxon>
    </lineage>
</organism>
<keyword evidence="2" id="KW-1185">Reference proteome</keyword>
<proteinExistence type="predicted"/>
<evidence type="ECO:0008006" key="3">
    <source>
        <dbReference type="Google" id="ProtNLM"/>
    </source>
</evidence>
<dbReference type="Proteomes" id="UP001623591">
    <property type="component" value="Unassembled WGS sequence"/>
</dbReference>
<gene>
    <name evidence="1" type="ORF">ACJDUG_05930</name>
</gene>
<sequence>MIHVFCNKRGSGKTKALINSANDRILEANGHVVYIDCDRRRLFDLDKRIRFISTDEYGLKDFNCFYGFLCGIISEDYDVDTIYVDGLFNIVSGVVSDAAHLFLQLEKLSLENNVDFYINVNEEEREMPEFIKKYVA</sequence>
<accession>A0ABW8T475</accession>
<evidence type="ECO:0000313" key="2">
    <source>
        <dbReference type="Proteomes" id="UP001623591"/>
    </source>
</evidence>